<dbReference type="AlphaFoldDB" id="Q4SRV6"/>
<accession>Q4SRV6</accession>
<reference evidence="2" key="1">
    <citation type="journal article" date="2004" name="Nature">
        <title>Genome duplication in the teleost fish Tetraodon nigroviridis reveals the early vertebrate proto-karyotype.</title>
        <authorList>
            <person name="Jaillon O."/>
            <person name="Aury J.-M."/>
            <person name="Brunet F."/>
            <person name="Petit J.-L."/>
            <person name="Stange-Thomann N."/>
            <person name="Mauceli E."/>
            <person name="Bouneau L."/>
            <person name="Fischer C."/>
            <person name="Ozouf-Costaz C."/>
            <person name="Bernot A."/>
            <person name="Nicaud S."/>
            <person name="Jaffe D."/>
            <person name="Fisher S."/>
            <person name="Lutfalla G."/>
            <person name="Dossat C."/>
            <person name="Segurens B."/>
            <person name="Dasilva C."/>
            <person name="Salanoubat M."/>
            <person name="Levy M."/>
            <person name="Boudet N."/>
            <person name="Castellano S."/>
            <person name="Anthouard V."/>
            <person name="Jubin C."/>
            <person name="Castelli V."/>
            <person name="Katinka M."/>
            <person name="Vacherie B."/>
            <person name="Biemont C."/>
            <person name="Skalli Z."/>
            <person name="Cattolico L."/>
            <person name="Poulain J."/>
            <person name="De Berardinis V."/>
            <person name="Cruaud C."/>
            <person name="Duprat S."/>
            <person name="Brottier P."/>
            <person name="Coutanceau J.-P."/>
            <person name="Gouzy J."/>
            <person name="Parra G."/>
            <person name="Lardier G."/>
            <person name="Chapple C."/>
            <person name="McKernan K.J."/>
            <person name="McEwan P."/>
            <person name="Bosak S."/>
            <person name="Kellis M."/>
            <person name="Volff J.-N."/>
            <person name="Guigo R."/>
            <person name="Zody M.C."/>
            <person name="Mesirov J."/>
            <person name="Lindblad-Toh K."/>
            <person name="Birren B."/>
            <person name="Nusbaum C."/>
            <person name="Kahn D."/>
            <person name="Robinson-Rechavi M."/>
            <person name="Laudet V."/>
            <person name="Schachter V."/>
            <person name="Quetier F."/>
            <person name="Saurin W."/>
            <person name="Scarpelli C."/>
            <person name="Wincker P."/>
            <person name="Lander E.S."/>
            <person name="Weissenbach J."/>
            <person name="Roest Crollius H."/>
        </authorList>
    </citation>
    <scope>NUCLEOTIDE SEQUENCE [LARGE SCALE GENOMIC DNA]</scope>
</reference>
<gene>
    <name evidence="2" type="ORF">GSTENG00013735001</name>
</gene>
<organism evidence="2">
    <name type="scientific">Tetraodon nigroviridis</name>
    <name type="common">Spotted green pufferfish</name>
    <name type="synonym">Chelonodon nigroviridis</name>
    <dbReference type="NCBI Taxonomy" id="99883"/>
    <lineage>
        <taxon>Eukaryota</taxon>
        <taxon>Metazoa</taxon>
        <taxon>Chordata</taxon>
        <taxon>Craniata</taxon>
        <taxon>Vertebrata</taxon>
        <taxon>Euteleostomi</taxon>
        <taxon>Actinopterygii</taxon>
        <taxon>Neopterygii</taxon>
        <taxon>Teleostei</taxon>
        <taxon>Neoteleostei</taxon>
        <taxon>Acanthomorphata</taxon>
        <taxon>Eupercaria</taxon>
        <taxon>Tetraodontiformes</taxon>
        <taxon>Tetradontoidea</taxon>
        <taxon>Tetraodontidae</taxon>
        <taxon>Tetraodon</taxon>
    </lineage>
</organism>
<reference evidence="2" key="2">
    <citation type="submission" date="2004-02" db="EMBL/GenBank/DDBJ databases">
        <authorList>
            <consortium name="Genoscope"/>
            <consortium name="Whitehead Institute Centre for Genome Research"/>
        </authorList>
    </citation>
    <scope>NUCLEOTIDE SEQUENCE</scope>
</reference>
<protein>
    <submittedName>
        <fullName evidence="2">(spotted green pufferfish) hypothetical protein</fullName>
    </submittedName>
</protein>
<proteinExistence type="predicted"/>
<dbReference type="KEGG" id="tng:GSTEN00013735G001"/>
<comment type="caution">
    <text evidence="2">The sequence shown here is derived from an EMBL/GenBank/DDBJ whole genome shotgun (WGS) entry which is preliminary data.</text>
</comment>
<sequence>MCTDYTRARPRMPPSPCDLCQGREQSGLYRQDAPGLLVLNVDGGAVGLVQQHRVSVCAYLRRPQRTTELRFELKWGVGERSRSRGRPPGAPTLLRPVE</sequence>
<feature type="region of interest" description="Disordered" evidence="1">
    <location>
        <begin position="78"/>
        <end position="98"/>
    </location>
</feature>
<evidence type="ECO:0000313" key="2">
    <source>
        <dbReference type="EMBL" id="CAF96626.1"/>
    </source>
</evidence>
<name>Q4SRV6_TETNG</name>
<dbReference type="EMBL" id="CAAE01014488">
    <property type="protein sequence ID" value="CAF96626.1"/>
    <property type="molecule type" value="Genomic_DNA"/>
</dbReference>
<evidence type="ECO:0000256" key="1">
    <source>
        <dbReference type="SAM" id="MobiDB-lite"/>
    </source>
</evidence>